<dbReference type="Proteomes" id="UP000007819">
    <property type="component" value="Chromosome A1"/>
</dbReference>
<evidence type="ECO:0000313" key="2">
    <source>
        <dbReference type="Proteomes" id="UP000007819"/>
    </source>
</evidence>
<sequence length="103" mass="11914">MEPLRTPINNPAINSKYDYILNSSRVLTIPCIRCDDPVFNKVIKQETIDETDSTNDNQLFHIGDLQHTIRLNSSSGPNMVQNQLMVKFALFLLELLNKYQTRF</sequence>
<dbReference type="EnsemblMetazoa" id="XM_029486618.1">
    <property type="protein sequence ID" value="XP_029342478.1"/>
    <property type="gene ID" value="LOC115033646"/>
</dbReference>
<dbReference type="EnsemblMetazoa" id="XM_029486616.1">
    <property type="protein sequence ID" value="XP_029342476.1"/>
    <property type="gene ID" value="LOC115033646"/>
</dbReference>
<keyword evidence="2" id="KW-1185">Reference proteome</keyword>
<dbReference type="EnsemblMetazoa" id="XM_029486622.1">
    <property type="protein sequence ID" value="XP_029342482.1"/>
    <property type="gene ID" value="LOC115033646"/>
</dbReference>
<name>A0A8R2NLP2_ACYPI</name>
<dbReference type="RefSeq" id="XP_029342480.1">
    <property type="nucleotide sequence ID" value="XM_029486620.1"/>
</dbReference>
<dbReference type="RefSeq" id="XP_029342478.1">
    <property type="nucleotide sequence ID" value="XM_029486618.1"/>
</dbReference>
<dbReference type="EnsemblMetazoa" id="XM_029486621.1">
    <property type="protein sequence ID" value="XP_029342481.1"/>
    <property type="gene ID" value="LOC115033646"/>
</dbReference>
<dbReference type="KEGG" id="api:115033646"/>
<evidence type="ECO:0000313" key="1">
    <source>
        <dbReference type="EnsemblMetazoa" id="XP_029342480.1"/>
    </source>
</evidence>
<proteinExistence type="predicted"/>
<reference evidence="1" key="2">
    <citation type="submission" date="2022-06" db="UniProtKB">
        <authorList>
            <consortium name="EnsemblMetazoa"/>
        </authorList>
    </citation>
    <scope>IDENTIFICATION</scope>
</reference>
<protein>
    <submittedName>
        <fullName evidence="1">Uncharacterized protein</fullName>
    </submittedName>
</protein>
<dbReference type="EnsemblMetazoa" id="XM_029486617.1">
    <property type="protein sequence ID" value="XP_029342477.1"/>
    <property type="gene ID" value="LOC115033646"/>
</dbReference>
<dbReference type="AlphaFoldDB" id="A0A8R2NLP2"/>
<reference evidence="2" key="1">
    <citation type="submission" date="2010-06" db="EMBL/GenBank/DDBJ databases">
        <authorList>
            <person name="Jiang H."/>
            <person name="Abraham K."/>
            <person name="Ali S."/>
            <person name="Alsbrooks S.L."/>
            <person name="Anim B.N."/>
            <person name="Anosike U.S."/>
            <person name="Attaway T."/>
            <person name="Bandaranaike D.P."/>
            <person name="Battles P.K."/>
            <person name="Bell S.N."/>
            <person name="Bell A.V."/>
            <person name="Beltran B."/>
            <person name="Bickham C."/>
            <person name="Bustamante Y."/>
            <person name="Caleb T."/>
            <person name="Canada A."/>
            <person name="Cardenas V."/>
            <person name="Carter K."/>
            <person name="Chacko J."/>
            <person name="Chandrabose M.N."/>
            <person name="Chavez D."/>
            <person name="Chavez A."/>
            <person name="Chen L."/>
            <person name="Chu H.-S."/>
            <person name="Claassen K.J."/>
            <person name="Cockrell R."/>
            <person name="Collins M."/>
            <person name="Cooper J.A."/>
            <person name="Cree A."/>
            <person name="Curry S.M."/>
            <person name="Da Y."/>
            <person name="Dao M.D."/>
            <person name="Das B."/>
            <person name="Davila M.-L."/>
            <person name="Davy-Carroll L."/>
            <person name="Denson S."/>
            <person name="Dinh H."/>
            <person name="Ebong V.E."/>
            <person name="Edwards J.R."/>
            <person name="Egan A."/>
            <person name="El-Daye J."/>
            <person name="Escobedo L."/>
            <person name="Fernandez S."/>
            <person name="Fernando P.R."/>
            <person name="Flagg N."/>
            <person name="Forbes L.D."/>
            <person name="Fowler R.G."/>
            <person name="Fu Q."/>
            <person name="Gabisi R.A."/>
            <person name="Ganer J."/>
            <person name="Garbino Pronczuk A."/>
            <person name="Garcia R.M."/>
            <person name="Garner T."/>
            <person name="Garrett T.E."/>
            <person name="Gonzalez D.A."/>
            <person name="Hamid H."/>
            <person name="Hawkins E.S."/>
            <person name="Hirani K."/>
            <person name="Hogues M.E."/>
            <person name="Hollins B."/>
            <person name="Hsiao C.-H."/>
            <person name="Jabil R."/>
            <person name="James M.L."/>
            <person name="Jhangiani S.N."/>
            <person name="Johnson B."/>
            <person name="Johnson Q."/>
            <person name="Joshi V."/>
            <person name="Kalu J.B."/>
            <person name="Kam C."/>
            <person name="Kashfia A."/>
            <person name="Keebler J."/>
            <person name="Kisamo H."/>
            <person name="Kovar C.L."/>
            <person name="Lago L.A."/>
            <person name="Lai C.-Y."/>
            <person name="Laidlaw J."/>
            <person name="Lara F."/>
            <person name="Le T.-K."/>
            <person name="Lee S.L."/>
            <person name="Legall F.H."/>
            <person name="Lemon S.J."/>
            <person name="Lewis L.R."/>
            <person name="Li B."/>
            <person name="Liu Y."/>
            <person name="Liu Y.-S."/>
            <person name="Lopez J."/>
            <person name="Lozado R.J."/>
            <person name="Lu J."/>
            <person name="Madu R.C."/>
            <person name="Maheshwari M."/>
            <person name="Maheshwari R."/>
            <person name="Malloy K."/>
            <person name="Martinez E."/>
            <person name="Mathew T."/>
            <person name="Mercado I.C."/>
            <person name="Mercado C."/>
            <person name="Meyer B."/>
            <person name="Montgomery K."/>
            <person name="Morgan M.B."/>
            <person name="Munidasa M."/>
            <person name="Nazareth L.V."/>
            <person name="Nelson J."/>
            <person name="Ng B.M."/>
            <person name="Nguyen N.B."/>
            <person name="Nguyen P.Q."/>
            <person name="Nguyen T."/>
            <person name="Obregon M."/>
            <person name="Okwuonu G.O."/>
            <person name="Onwere C.G."/>
            <person name="Orozco G."/>
            <person name="Parra A."/>
            <person name="Patel S."/>
            <person name="Patil S."/>
            <person name="Perez A."/>
            <person name="Perez Y."/>
            <person name="Pham C."/>
            <person name="Primus E.L."/>
            <person name="Pu L.-L."/>
            <person name="Puazo M."/>
            <person name="Qin X."/>
            <person name="Quiroz J.B."/>
            <person name="Reese J."/>
            <person name="Richards S."/>
            <person name="Rives C.M."/>
            <person name="Robberts R."/>
            <person name="Ruiz S.J."/>
            <person name="Ruiz M.J."/>
            <person name="Santibanez J."/>
            <person name="Schneider B.W."/>
            <person name="Sisson I."/>
            <person name="Smith M."/>
            <person name="Sodergren E."/>
            <person name="Song X.-Z."/>
            <person name="Song B.B."/>
            <person name="Summersgill H."/>
            <person name="Thelus R."/>
            <person name="Thornton R.D."/>
            <person name="Trejos Z.Y."/>
            <person name="Usmani K."/>
            <person name="Vattathil S."/>
            <person name="Villasana D."/>
            <person name="Walker D.L."/>
            <person name="Wang S."/>
            <person name="Wang K."/>
            <person name="White C.S."/>
            <person name="Williams A.C."/>
            <person name="Williamson J."/>
            <person name="Wilson K."/>
            <person name="Woghiren I.O."/>
            <person name="Woodworth J.R."/>
            <person name="Worley K.C."/>
            <person name="Wright R.A."/>
            <person name="Wu W."/>
            <person name="Young L."/>
            <person name="Zhang L."/>
            <person name="Zhang J."/>
            <person name="Zhu Y."/>
            <person name="Muzny D.M."/>
            <person name="Weinstock G."/>
            <person name="Gibbs R.A."/>
        </authorList>
    </citation>
    <scope>NUCLEOTIDE SEQUENCE [LARGE SCALE GENOMIC DNA]</scope>
    <source>
        <strain evidence="2">LSR1</strain>
    </source>
</reference>
<dbReference type="RefSeq" id="XP_029342482.1">
    <property type="nucleotide sequence ID" value="XM_029486622.1"/>
</dbReference>
<organism evidence="1 2">
    <name type="scientific">Acyrthosiphon pisum</name>
    <name type="common">Pea aphid</name>
    <dbReference type="NCBI Taxonomy" id="7029"/>
    <lineage>
        <taxon>Eukaryota</taxon>
        <taxon>Metazoa</taxon>
        <taxon>Ecdysozoa</taxon>
        <taxon>Arthropoda</taxon>
        <taxon>Hexapoda</taxon>
        <taxon>Insecta</taxon>
        <taxon>Pterygota</taxon>
        <taxon>Neoptera</taxon>
        <taxon>Paraneoptera</taxon>
        <taxon>Hemiptera</taxon>
        <taxon>Sternorrhyncha</taxon>
        <taxon>Aphidomorpha</taxon>
        <taxon>Aphidoidea</taxon>
        <taxon>Aphididae</taxon>
        <taxon>Macrosiphini</taxon>
        <taxon>Acyrthosiphon</taxon>
    </lineage>
</organism>
<dbReference type="OrthoDB" id="6626615at2759"/>
<dbReference type="RefSeq" id="XP_029342477.1">
    <property type="nucleotide sequence ID" value="XM_029486617.1"/>
</dbReference>
<dbReference type="EnsemblMetazoa" id="XM_029486620.1">
    <property type="protein sequence ID" value="XP_029342480.1"/>
    <property type="gene ID" value="LOC115033646"/>
</dbReference>
<dbReference type="RefSeq" id="XP_029342476.1">
    <property type="nucleotide sequence ID" value="XM_029486616.1"/>
</dbReference>
<dbReference type="EnsemblMetazoa" id="XM_029486619.1">
    <property type="protein sequence ID" value="XP_029342479.1"/>
    <property type="gene ID" value="LOC115033646"/>
</dbReference>
<dbReference type="GeneID" id="115033646"/>
<dbReference type="RefSeq" id="XP_029342479.1">
    <property type="nucleotide sequence ID" value="XM_029486619.1"/>
</dbReference>
<dbReference type="RefSeq" id="XP_029342481.1">
    <property type="nucleotide sequence ID" value="XM_029486621.1"/>
</dbReference>
<accession>A0A8R2NLP2</accession>